<name>A0A7S4M9F1_9EUKA</name>
<accession>A0A7S4M9F1</accession>
<feature type="region of interest" description="Disordered" evidence="1">
    <location>
        <begin position="131"/>
        <end position="184"/>
    </location>
</feature>
<sequence length="222" mass="21799">MGSSLTPKSGGATFGRASTGRGEPPRTACSVASYSAPASTLRPRGGGTFGKAAARPGSVAMTRTGLLLSAKPNSLPPLEPLLQGKKGAATAANALGFASKLKRAVASAESVGAAAAPLEPLPPRATSADVLILDSGDGPASPFDATPTGGATPTLASGEATPMLASGEATPAELEDTEEEGTVRTSGAAALALELLKEESASPVKRKLNVIGATPLALDQTA</sequence>
<reference evidence="2" key="1">
    <citation type="submission" date="2021-01" db="EMBL/GenBank/DDBJ databases">
        <authorList>
            <person name="Corre E."/>
            <person name="Pelletier E."/>
            <person name="Niang G."/>
            <person name="Scheremetjew M."/>
            <person name="Finn R."/>
            <person name="Kale V."/>
            <person name="Holt S."/>
            <person name="Cochrane G."/>
            <person name="Meng A."/>
            <person name="Brown T."/>
            <person name="Cohen L."/>
        </authorList>
    </citation>
    <scope>NUCLEOTIDE SEQUENCE</scope>
    <source>
        <strain evidence="2">UIO037</strain>
    </source>
</reference>
<protein>
    <submittedName>
        <fullName evidence="2">Uncharacterized protein</fullName>
    </submittedName>
</protein>
<dbReference type="AlphaFoldDB" id="A0A7S4M9F1"/>
<proteinExistence type="predicted"/>
<evidence type="ECO:0000313" key="2">
    <source>
        <dbReference type="EMBL" id="CAE2208772.1"/>
    </source>
</evidence>
<dbReference type="EMBL" id="HBKO01013472">
    <property type="protein sequence ID" value="CAE2208772.1"/>
    <property type="molecule type" value="Transcribed_RNA"/>
</dbReference>
<organism evidence="2">
    <name type="scientific">Prymnesium polylepis</name>
    <dbReference type="NCBI Taxonomy" id="72548"/>
    <lineage>
        <taxon>Eukaryota</taxon>
        <taxon>Haptista</taxon>
        <taxon>Haptophyta</taxon>
        <taxon>Prymnesiophyceae</taxon>
        <taxon>Prymnesiales</taxon>
        <taxon>Prymnesiaceae</taxon>
        <taxon>Prymnesium</taxon>
    </lineage>
</organism>
<feature type="compositionally biased region" description="Low complexity" evidence="1">
    <location>
        <begin position="145"/>
        <end position="154"/>
    </location>
</feature>
<gene>
    <name evidence="2" type="ORF">CPOL0286_LOCUS6050</name>
</gene>
<evidence type="ECO:0000256" key="1">
    <source>
        <dbReference type="SAM" id="MobiDB-lite"/>
    </source>
</evidence>
<feature type="region of interest" description="Disordered" evidence="1">
    <location>
        <begin position="1"/>
        <end position="53"/>
    </location>
</feature>